<keyword evidence="4" id="KW-0963">Cytoplasm</keyword>
<gene>
    <name evidence="4" type="primary">metAS</name>
    <name evidence="5" type="ORF">SIL87_13955</name>
</gene>
<dbReference type="GO" id="GO:0004414">
    <property type="term" value="F:homoserine O-acetyltransferase activity"/>
    <property type="evidence" value="ECO:0007669"/>
    <property type="project" value="UniProtKB-UniRule"/>
</dbReference>
<dbReference type="EMBL" id="JAWXYB010000018">
    <property type="protein sequence ID" value="MDX5931867.1"/>
    <property type="molecule type" value="Genomic_DNA"/>
</dbReference>
<feature type="binding site" evidence="4">
    <location>
        <position position="244"/>
    </location>
    <ligand>
        <name>substrate</name>
    </ligand>
</feature>
<dbReference type="EC" id="2.3.1.46" evidence="4"/>
<comment type="function">
    <text evidence="4">Transfers a succinyl group from succinyl-CoA to L-homoserine, forming succinyl-L-homoserine.</text>
</comment>
<proteinExistence type="inferred from homology"/>
<sequence>MSDVQRAPRISAWTPPGAPVRALSAAGGEALKIGLVNNMHGAGFRDADRQFRAILHAAAAESMPELIVQGYVMTDDGPDVAGSRYRPAAAIADEQPDGLIVTGAEPSTEDLRDEAYYPALTRLIDHAIARRIPMLFSCLASHVAVLHLSGVARRRLARKCHGVLRFDVMGEHPLLADTMGRIAVPHSRWNSLDEGPLTRRGYRVLAASARGGVDRFVHDHAPGCLFLQGHPEYESASLALEYRRDVRRYLTGAAPDYPTMPVGYFDAPTRAALFGLQRALRRQRDPTGFDSLPLPNEGAAARPVWRDHAVRSYRNWLDAVMVGRRSRVGTG</sequence>
<dbReference type="AlphaFoldDB" id="A0AAW9DU68"/>
<dbReference type="Pfam" id="PF04204">
    <property type="entry name" value="HTS"/>
    <property type="match status" value="1"/>
</dbReference>
<name>A0AAW9DU68_ACIAO</name>
<feature type="active site" description="Proton acceptor" evidence="4">
    <location>
        <position position="230"/>
    </location>
</feature>
<feature type="binding site" evidence="4">
    <location>
        <position position="159"/>
    </location>
    <ligand>
        <name>substrate</name>
    </ligand>
</feature>
<comment type="similarity">
    <text evidence="4">Belongs to the MetA family.</text>
</comment>
<dbReference type="Proteomes" id="UP001279553">
    <property type="component" value="Unassembled WGS sequence"/>
</dbReference>
<keyword evidence="3 4" id="KW-0012">Acyltransferase</keyword>
<comment type="caution">
    <text evidence="5">The sequence shown here is derived from an EMBL/GenBank/DDBJ whole genome shotgun (WGS) entry which is preliminary data.</text>
</comment>
<keyword evidence="4" id="KW-0486">Methionine biosynthesis</keyword>
<reference evidence="5 6" key="1">
    <citation type="submission" date="2023-11" db="EMBL/GenBank/DDBJ databases">
        <title>MicrobeMod: A computational toolkit for identifying prokaryotic methylation and restriction-modification with nanopore sequencing.</title>
        <authorList>
            <person name="Crits-Christoph A."/>
            <person name="Kang S.C."/>
            <person name="Lee H."/>
            <person name="Ostrov N."/>
        </authorList>
    </citation>
    <scope>NUCLEOTIDE SEQUENCE [LARGE SCALE GENOMIC DNA]</scope>
    <source>
        <strain evidence="5 6">DSMZ 700</strain>
    </source>
</reference>
<evidence type="ECO:0000256" key="1">
    <source>
        <dbReference type="ARBA" id="ARBA00022605"/>
    </source>
</evidence>
<dbReference type="HAMAP" id="MF_00295">
    <property type="entry name" value="MetA_acyltransf"/>
    <property type="match status" value="1"/>
</dbReference>
<protein>
    <recommendedName>
        <fullName evidence="4">Homoserine O-succinyltransferase</fullName>
        <shortName evidence="4">HST</shortName>
        <ecNumber evidence="4">2.3.1.46</ecNumber>
    </recommendedName>
    <alternativeName>
        <fullName evidence="4">Homoserine transsuccinylase</fullName>
        <shortName evidence="4">HTS</shortName>
    </alternativeName>
</protein>
<feature type="site" description="Important for substrate specificity" evidence="4">
    <location>
        <position position="187"/>
    </location>
</feature>
<dbReference type="InterPro" id="IPR029062">
    <property type="entry name" value="Class_I_gatase-like"/>
</dbReference>
<dbReference type="GO" id="GO:0009086">
    <property type="term" value="P:methionine biosynthetic process"/>
    <property type="evidence" value="ECO:0007669"/>
    <property type="project" value="UniProtKB-UniRule"/>
</dbReference>
<dbReference type="Gene3D" id="3.40.50.880">
    <property type="match status" value="1"/>
</dbReference>
<dbReference type="RefSeq" id="WP_319614749.1">
    <property type="nucleotide sequence ID" value="NZ_JAWXYB010000018.1"/>
</dbReference>
<dbReference type="GO" id="GO:0008899">
    <property type="term" value="F:homoserine O-succinyltransferase activity"/>
    <property type="evidence" value="ECO:0007669"/>
    <property type="project" value="UniProtKB-EC"/>
</dbReference>
<feature type="site" description="Important for acyl-CoA specificity" evidence="4">
    <location>
        <position position="105"/>
    </location>
</feature>
<keyword evidence="1 4" id="KW-0028">Amino-acid biosynthesis</keyword>
<evidence type="ECO:0000313" key="5">
    <source>
        <dbReference type="EMBL" id="MDX5931867.1"/>
    </source>
</evidence>
<accession>A0AAW9DU68</accession>
<evidence type="ECO:0000256" key="4">
    <source>
        <dbReference type="HAMAP-Rule" id="MF_00295"/>
    </source>
</evidence>
<evidence type="ECO:0000256" key="3">
    <source>
        <dbReference type="ARBA" id="ARBA00023315"/>
    </source>
</evidence>
<comment type="subcellular location">
    <subcellularLocation>
        <location evidence="4">Cytoplasm</location>
    </subcellularLocation>
</comment>
<dbReference type="InterPro" id="IPR033752">
    <property type="entry name" value="MetA_family"/>
</dbReference>
<dbReference type="PANTHER" id="PTHR20919">
    <property type="entry name" value="HOMOSERINE O-SUCCINYLTRANSFERASE"/>
    <property type="match status" value="1"/>
</dbReference>
<comment type="caution">
    <text evidence="4">Lacks conserved residue(s) required for the propagation of feature annotation.</text>
</comment>
<comment type="catalytic activity">
    <reaction evidence="4">
        <text>L-homoserine + succinyl-CoA = O-succinyl-L-homoserine + CoA</text>
        <dbReference type="Rhea" id="RHEA:22008"/>
        <dbReference type="ChEBI" id="CHEBI:57287"/>
        <dbReference type="ChEBI" id="CHEBI:57292"/>
        <dbReference type="ChEBI" id="CHEBI:57476"/>
        <dbReference type="ChEBI" id="CHEBI:57661"/>
        <dbReference type="EC" id="2.3.1.46"/>
    </reaction>
</comment>
<keyword evidence="2 4" id="KW-0808">Transferase</keyword>
<dbReference type="PANTHER" id="PTHR20919:SF0">
    <property type="entry name" value="HOMOSERINE O-SUCCINYLTRANSFERASE"/>
    <property type="match status" value="1"/>
</dbReference>
<organism evidence="5 6">
    <name type="scientific">Acidiphilium acidophilum</name>
    <name type="common">Thiobacillus acidophilus</name>
    <dbReference type="NCBI Taxonomy" id="76588"/>
    <lineage>
        <taxon>Bacteria</taxon>
        <taxon>Pseudomonadati</taxon>
        <taxon>Pseudomonadota</taxon>
        <taxon>Alphaproteobacteria</taxon>
        <taxon>Acetobacterales</taxon>
        <taxon>Acidocellaceae</taxon>
        <taxon>Acidiphilium</taxon>
    </lineage>
</organism>
<dbReference type="GO" id="GO:0005737">
    <property type="term" value="C:cytoplasm"/>
    <property type="evidence" value="ECO:0007669"/>
    <property type="project" value="UniProtKB-SubCell"/>
</dbReference>
<feature type="active site" evidence="4">
    <location>
        <position position="232"/>
    </location>
</feature>
<evidence type="ECO:0000256" key="2">
    <source>
        <dbReference type="ARBA" id="ARBA00022679"/>
    </source>
</evidence>
<feature type="active site" description="Acyl-thioester intermediate" evidence="4">
    <location>
        <position position="138"/>
    </location>
</feature>
<evidence type="ECO:0000313" key="6">
    <source>
        <dbReference type="Proteomes" id="UP001279553"/>
    </source>
</evidence>
<feature type="binding site" evidence="4">
    <location>
        <position position="187"/>
    </location>
    <ligand>
        <name>substrate</name>
    </ligand>
</feature>
<comment type="pathway">
    <text evidence="4">Amino-acid biosynthesis; L-methionine biosynthesis via de novo pathway; O-succinyl-L-homoserine from L-homoserine: step 1/1.</text>
</comment>
<keyword evidence="6" id="KW-1185">Reference proteome</keyword>
<dbReference type="SUPFAM" id="SSF52317">
    <property type="entry name" value="Class I glutamine amidotransferase-like"/>
    <property type="match status" value="1"/>
</dbReference>
<feature type="site" description="Important for acyl-CoA specificity" evidence="4">
    <location>
        <position position="139"/>
    </location>
</feature>